<dbReference type="EMBL" id="LOCO01000013">
    <property type="protein sequence ID" value="KXO08838.1"/>
    <property type="molecule type" value="Genomic_DNA"/>
</dbReference>
<protein>
    <submittedName>
        <fullName evidence="2">Uncharacterized protein</fullName>
    </submittedName>
</protein>
<proteinExistence type="predicted"/>
<feature type="compositionally biased region" description="Basic and acidic residues" evidence="1">
    <location>
        <begin position="196"/>
        <end position="206"/>
    </location>
</feature>
<organism evidence="2 3">
    <name type="scientific">Marinobacter excellens LAMA 842</name>
    <dbReference type="NCBI Taxonomy" id="1306954"/>
    <lineage>
        <taxon>Bacteria</taxon>
        <taxon>Pseudomonadati</taxon>
        <taxon>Pseudomonadota</taxon>
        <taxon>Gammaproteobacteria</taxon>
        <taxon>Pseudomonadales</taxon>
        <taxon>Marinobacteraceae</taxon>
        <taxon>Marinobacter</taxon>
    </lineage>
</organism>
<feature type="region of interest" description="Disordered" evidence="1">
    <location>
        <begin position="149"/>
        <end position="206"/>
    </location>
</feature>
<accession>A0A137S8X6</accession>
<evidence type="ECO:0000313" key="2">
    <source>
        <dbReference type="EMBL" id="KXO08838.1"/>
    </source>
</evidence>
<reference evidence="3" key="1">
    <citation type="submission" date="2015-12" db="EMBL/GenBank/DDBJ databases">
        <authorList>
            <person name="Lima A."/>
            <person name="Farahani Zayas N."/>
            <person name="Castro Da Silva M.A."/>
            <person name="Cabral A."/>
            <person name="Pessatti M.L."/>
        </authorList>
    </citation>
    <scope>NUCLEOTIDE SEQUENCE [LARGE SCALE GENOMIC DNA]</scope>
    <source>
        <strain evidence="3">LAMA 842</strain>
    </source>
</reference>
<feature type="region of interest" description="Disordered" evidence="1">
    <location>
        <begin position="77"/>
        <end position="132"/>
    </location>
</feature>
<keyword evidence="3" id="KW-1185">Reference proteome</keyword>
<dbReference type="Proteomes" id="UP000070282">
    <property type="component" value="Unassembled WGS sequence"/>
</dbReference>
<name>A0A137S8X6_9GAMM</name>
<dbReference type="PATRIC" id="fig|1306954.6.peg.780"/>
<dbReference type="RefSeq" id="WP_061332530.1">
    <property type="nucleotide sequence ID" value="NZ_LOCO01000013.1"/>
</dbReference>
<evidence type="ECO:0000313" key="3">
    <source>
        <dbReference type="Proteomes" id="UP000070282"/>
    </source>
</evidence>
<evidence type="ECO:0000256" key="1">
    <source>
        <dbReference type="SAM" id="MobiDB-lite"/>
    </source>
</evidence>
<sequence length="206" mass="21987">MFQLVFRGECAPGTDVETARNNARALFKASVEQLDRMFSGQPVVIRNKLEQVHAEKYQAVLRKHGMIAHVQPMAGAAQAAAPAPKPKPKPAPVSQADQQAETEAPSAPPKPASEGNVPATEPGDRLPVAGEKVDDILAGSGLTLDPVGVTLVEHEDPEAPMFEHLDDWSLAPPGSDLGVKRDLPPPMVPDVSHLSLADDDKHRDKS</sequence>
<gene>
    <name evidence="2" type="ORF">J122_2493</name>
</gene>
<comment type="caution">
    <text evidence="2">The sequence shown here is derived from an EMBL/GenBank/DDBJ whole genome shotgun (WGS) entry which is preliminary data.</text>
</comment>
<dbReference type="AlphaFoldDB" id="A0A137S8X6"/>